<gene>
    <name evidence="2" type="ORF">FM038_018935</name>
</gene>
<reference evidence="2" key="1">
    <citation type="submission" date="2021-07" db="EMBL/GenBank/DDBJ databases">
        <title>Shewanella sp. YLB-07 whole genome sequence.</title>
        <authorList>
            <person name="Yu L."/>
        </authorList>
    </citation>
    <scope>NUCLEOTIDE SEQUENCE</scope>
    <source>
        <strain evidence="2">YLB-08</strain>
    </source>
</reference>
<proteinExistence type="predicted"/>
<dbReference type="RefSeq" id="WP_142870591.1">
    <property type="nucleotide sequence ID" value="NZ_CP045503.2"/>
</dbReference>
<dbReference type="InterPro" id="IPR010982">
    <property type="entry name" value="Lambda_DNA-bd_dom_sf"/>
</dbReference>
<dbReference type="SMART" id="SM00530">
    <property type="entry name" value="HTH_XRE"/>
    <property type="match status" value="1"/>
</dbReference>
<evidence type="ECO:0000259" key="1">
    <source>
        <dbReference type="PROSITE" id="PS50943"/>
    </source>
</evidence>
<protein>
    <submittedName>
        <fullName evidence="2">Helix-turn-helix domain-containing protein</fullName>
    </submittedName>
</protein>
<feature type="domain" description="HTH cro/C1-type" evidence="1">
    <location>
        <begin position="15"/>
        <end position="69"/>
    </location>
</feature>
<dbReference type="SUPFAM" id="SSF47413">
    <property type="entry name" value="lambda repressor-like DNA-binding domains"/>
    <property type="match status" value="1"/>
</dbReference>
<dbReference type="InterPro" id="IPR001387">
    <property type="entry name" value="Cro/C1-type_HTH"/>
</dbReference>
<organism evidence="2 3">
    <name type="scientific">Shewanella eurypsychrophilus</name>
    <dbReference type="NCBI Taxonomy" id="2593656"/>
    <lineage>
        <taxon>Bacteria</taxon>
        <taxon>Pseudomonadati</taxon>
        <taxon>Pseudomonadota</taxon>
        <taxon>Gammaproteobacteria</taxon>
        <taxon>Alteromonadales</taxon>
        <taxon>Shewanellaceae</taxon>
        <taxon>Shewanella</taxon>
    </lineage>
</organism>
<name>A0ABX6VFR9_9GAMM</name>
<dbReference type="Gene3D" id="1.10.260.40">
    <property type="entry name" value="lambda repressor-like DNA-binding domains"/>
    <property type="match status" value="1"/>
</dbReference>
<sequence>MLNQSCKAAVISKRIEQRKNQLGISNSEIAHDCGVTVRTVVNWTTGVSVPSITKLVPLSFLLKKPISWIVTGTEDLPQWLSISVAELIEFHKQLAKYTPSERKMLFNSISTLMNSFDYILESRAK</sequence>
<evidence type="ECO:0000313" key="3">
    <source>
        <dbReference type="Proteomes" id="UP000316416"/>
    </source>
</evidence>
<dbReference type="Pfam" id="PF01381">
    <property type="entry name" value="HTH_3"/>
    <property type="match status" value="1"/>
</dbReference>
<keyword evidence="3" id="KW-1185">Reference proteome</keyword>
<accession>A0ABX6VFR9</accession>
<dbReference type="EMBL" id="CP045503">
    <property type="protein sequence ID" value="QPG59231.1"/>
    <property type="molecule type" value="Genomic_DNA"/>
</dbReference>
<evidence type="ECO:0000313" key="2">
    <source>
        <dbReference type="EMBL" id="QPG59231.1"/>
    </source>
</evidence>
<dbReference type="Proteomes" id="UP000316416">
    <property type="component" value="Chromosome"/>
</dbReference>
<dbReference type="CDD" id="cd00093">
    <property type="entry name" value="HTH_XRE"/>
    <property type="match status" value="1"/>
</dbReference>
<dbReference type="PROSITE" id="PS50943">
    <property type="entry name" value="HTH_CROC1"/>
    <property type="match status" value="1"/>
</dbReference>